<feature type="region of interest" description="Disordered" evidence="1">
    <location>
        <begin position="693"/>
        <end position="862"/>
    </location>
</feature>
<evidence type="ECO:0000313" key="4">
    <source>
        <dbReference type="Proteomes" id="UP000515135"/>
    </source>
</evidence>
<dbReference type="GeneID" id="109463064"/>
<accession>A0A6P4XTC1</accession>
<feature type="compositionally biased region" description="Polar residues" evidence="1">
    <location>
        <begin position="785"/>
        <end position="797"/>
    </location>
</feature>
<feature type="compositionally biased region" description="Basic residues" evidence="1">
    <location>
        <begin position="738"/>
        <end position="747"/>
    </location>
</feature>
<gene>
    <name evidence="5" type="primary">LOC109463064</name>
</gene>
<sequence length="874" mass="96594">MSRRNQQHLWQSWNMQRQQGECVCEEGWDDSSACMQCEVGLLGSDCSVAQLNTTITPVSQQSSSITIGVFTIFGYFHVTTFDGAAFELMTAGAYSAYIFNGLSVQLYTTPFPDMWHVQVITEISINYGSLTISASLSSITSSQIVVQKNDGGGWQSVVVGTTFTHQSVTVEWISTDIVEVTYQSTTVYIVMIADILSLGILAPKDELASGLCGPFDGNMINDLSDLLMDPADVAEFLDSGLSQPYLEGTLGPAHKVDTPDNHLHLVQTTPSLTTGYLLHIDSNHVYIENIGVIVLHQLTVGVWVKLDVTTATQTIYVISTQRGEIALLVVSGHLEILWQGQTFTTTLQMTASIWTYLCVTWREFDGRLELLQFHGDDEYSFTHTVGTVGQLTLSGSVTIGQYVVAGVTTPGRDYVGDVDNLMVWSYVLHQEEITEVRTTCPVEEMPGRVLSLTMDQGHGQEFSVDINTPSTNSSRTRTRSRVLLVPADSPPEWRPSDVPVDCDPADNPPNSNNTIQDEAVNICDDLFYTGILATYCQDLTAATMFYHQACVRDVSISGDIGHTNVSVNMFALHCKTVLNVDECKLENYFNFCREEADWEFPLWAIILIVIIVCLIVFICCCLCIIICVKKKNKKRKVDMSVADLQLAYVMNPTFEELEWDEADTRHSKTAVDTMGVAPLLRLLPDPLRQSWVGEEGEPRFGEEPEEDGSTSKMGSRVTLTDGACGTVEPLASSNGQVPKKKKQRKRKNEVEELCLPEPKEQPSGKVVLPPLKGMERPGEGDDVFTSMSGQTLRTDSAASLLLRDSPRQLLPSQQPPLGKPPVMFEETNRDSECAPSPFALPPRLPAPEEPTKSSTNLSDDHAVFCRRDHLQPHE</sequence>
<dbReference type="Pfam" id="PF13385">
    <property type="entry name" value="Laminin_G_3"/>
    <property type="match status" value="1"/>
</dbReference>
<feature type="compositionally biased region" description="Pro residues" evidence="1">
    <location>
        <begin position="838"/>
        <end position="848"/>
    </location>
</feature>
<feature type="domain" description="VWFD" evidence="3">
    <location>
        <begin position="71"/>
        <end position="223"/>
    </location>
</feature>
<dbReference type="AlphaFoldDB" id="A0A6P4XTC1"/>
<evidence type="ECO:0000259" key="3">
    <source>
        <dbReference type="Pfam" id="PF00094"/>
    </source>
</evidence>
<evidence type="ECO:0000256" key="1">
    <source>
        <dbReference type="SAM" id="MobiDB-lite"/>
    </source>
</evidence>
<dbReference type="Pfam" id="PF00094">
    <property type="entry name" value="VWD"/>
    <property type="match status" value="1"/>
</dbReference>
<organism evidence="4 5">
    <name type="scientific">Branchiostoma belcheri</name>
    <name type="common">Amphioxus</name>
    <dbReference type="NCBI Taxonomy" id="7741"/>
    <lineage>
        <taxon>Eukaryota</taxon>
        <taxon>Metazoa</taxon>
        <taxon>Chordata</taxon>
        <taxon>Cephalochordata</taxon>
        <taxon>Leptocardii</taxon>
        <taxon>Amphioxiformes</taxon>
        <taxon>Branchiostomatidae</taxon>
        <taxon>Branchiostoma</taxon>
    </lineage>
</organism>
<keyword evidence="2" id="KW-0472">Membrane</keyword>
<evidence type="ECO:0000313" key="5">
    <source>
        <dbReference type="RefSeq" id="XP_019615328.1"/>
    </source>
</evidence>
<dbReference type="Gene3D" id="2.60.120.200">
    <property type="match status" value="1"/>
</dbReference>
<dbReference type="InterPro" id="IPR001846">
    <property type="entry name" value="VWF_type-D"/>
</dbReference>
<reference evidence="5" key="1">
    <citation type="submission" date="2025-08" db="UniProtKB">
        <authorList>
            <consortium name="RefSeq"/>
        </authorList>
    </citation>
    <scope>IDENTIFICATION</scope>
    <source>
        <tissue evidence="5">Gonad</tissue>
    </source>
</reference>
<dbReference type="InterPro" id="IPR013320">
    <property type="entry name" value="ConA-like_dom_sf"/>
</dbReference>
<dbReference type="SUPFAM" id="SSF49899">
    <property type="entry name" value="Concanavalin A-like lectins/glucanases"/>
    <property type="match status" value="1"/>
</dbReference>
<dbReference type="RefSeq" id="XP_019615328.1">
    <property type="nucleotide sequence ID" value="XM_019759769.1"/>
</dbReference>
<keyword evidence="2" id="KW-0812">Transmembrane</keyword>
<keyword evidence="2" id="KW-1133">Transmembrane helix</keyword>
<keyword evidence="4" id="KW-1185">Reference proteome</keyword>
<name>A0A6P4XTC1_BRABE</name>
<evidence type="ECO:0000256" key="2">
    <source>
        <dbReference type="SAM" id="Phobius"/>
    </source>
</evidence>
<protein>
    <submittedName>
        <fullName evidence="5">Uncharacterized protein LOC109463064 isoform X2</fullName>
    </submittedName>
</protein>
<feature type="transmembrane region" description="Helical" evidence="2">
    <location>
        <begin position="600"/>
        <end position="628"/>
    </location>
</feature>
<proteinExistence type="predicted"/>
<dbReference type="Proteomes" id="UP000515135">
    <property type="component" value="Unplaced"/>
</dbReference>